<keyword evidence="3" id="KW-1185">Reference proteome</keyword>
<keyword evidence="1" id="KW-0472">Membrane</keyword>
<dbReference type="EMBL" id="JACOPD010000002">
    <property type="protein sequence ID" value="MBC5679952.1"/>
    <property type="molecule type" value="Genomic_DNA"/>
</dbReference>
<sequence>MYTLDSKKRAVIWGIISIFCIVFFSIYNRYSHGVHSPFMTYFFAVPLIFGCLPNCIAGIFERKIRTWHIASDIYCAGIAAVTVSCVLRGIFEIAGTSSVYQALLMWFGIAMSVVGAVAHGIFMIKNA</sequence>
<organism evidence="2 3">
    <name type="scientific">Lachnospira hominis</name>
    <name type="common">ex Liu et al. 2021</name>
    <dbReference type="NCBI Taxonomy" id="2763051"/>
    <lineage>
        <taxon>Bacteria</taxon>
        <taxon>Bacillati</taxon>
        <taxon>Bacillota</taxon>
        <taxon>Clostridia</taxon>
        <taxon>Lachnospirales</taxon>
        <taxon>Lachnospiraceae</taxon>
        <taxon>Lachnospira</taxon>
    </lineage>
</organism>
<gene>
    <name evidence="2" type="ORF">H8S01_03115</name>
</gene>
<protein>
    <submittedName>
        <fullName evidence="2">Uncharacterized protein</fullName>
    </submittedName>
</protein>
<reference evidence="2 3" key="1">
    <citation type="submission" date="2020-08" db="EMBL/GenBank/DDBJ databases">
        <title>Genome public.</title>
        <authorList>
            <person name="Liu C."/>
            <person name="Sun Q."/>
        </authorList>
    </citation>
    <scope>NUCLEOTIDE SEQUENCE [LARGE SCALE GENOMIC DNA]</scope>
    <source>
        <strain evidence="2 3">NSJ-43</strain>
    </source>
</reference>
<feature type="transmembrane region" description="Helical" evidence="1">
    <location>
        <begin position="10"/>
        <end position="27"/>
    </location>
</feature>
<name>A0ABR7FXN2_9FIRM</name>
<dbReference type="Proteomes" id="UP000628463">
    <property type="component" value="Unassembled WGS sequence"/>
</dbReference>
<accession>A0ABR7FXN2</accession>
<evidence type="ECO:0000256" key="1">
    <source>
        <dbReference type="SAM" id="Phobius"/>
    </source>
</evidence>
<evidence type="ECO:0000313" key="2">
    <source>
        <dbReference type="EMBL" id="MBC5679952.1"/>
    </source>
</evidence>
<evidence type="ECO:0000313" key="3">
    <source>
        <dbReference type="Proteomes" id="UP000628463"/>
    </source>
</evidence>
<keyword evidence="1" id="KW-0812">Transmembrane</keyword>
<feature type="transmembrane region" description="Helical" evidence="1">
    <location>
        <begin position="72"/>
        <end position="91"/>
    </location>
</feature>
<proteinExistence type="predicted"/>
<feature type="transmembrane region" description="Helical" evidence="1">
    <location>
        <begin position="39"/>
        <end position="60"/>
    </location>
</feature>
<comment type="caution">
    <text evidence="2">The sequence shown here is derived from an EMBL/GenBank/DDBJ whole genome shotgun (WGS) entry which is preliminary data.</text>
</comment>
<feature type="transmembrane region" description="Helical" evidence="1">
    <location>
        <begin position="103"/>
        <end position="124"/>
    </location>
</feature>
<keyword evidence="1" id="KW-1133">Transmembrane helix</keyword>
<dbReference type="RefSeq" id="WP_186836149.1">
    <property type="nucleotide sequence ID" value="NZ_JACOPD010000002.1"/>
</dbReference>